<dbReference type="EMBL" id="JAFCMP010000246">
    <property type="protein sequence ID" value="KAG5182465.1"/>
    <property type="molecule type" value="Genomic_DNA"/>
</dbReference>
<dbReference type="Gene3D" id="3.20.20.190">
    <property type="entry name" value="Phosphatidylinositol (PI) phosphodiesterase"/>
    <property type="match status" value="1"/>
</dbReference>
<proteinExistence type="predicted"/>
<evidence type="ECO:0008006" key="10">
    <source>
        <dbReference type="Google" id="ProtNLM"/>
    </source>
</evidence>
<feature type="signal peptide" evidence="7">
    <location>
        <begin position="1"/>
        <end position="22"/>
    </location>
</feature>
<feature type="transmembrane region" description="Helical" evidence="6">
    <location>
        <begin position="624"/>
        <end position="652"/>
    </location>
</feature>
<keyword evidence="9" id="KW-1185">Reference proteome</keyword>
<dbReference type="AlphaFoldDB" id="A0A835YZU0"/>
<dbReference type="GO" id="GO:0016020">
    <property type="term" value="C:membrane"/>
    <property type="evidence" value="ECO:0007669"/>
    <property type="project" value="UniProtKB-SubCell"/>
</dbReference>
<dbReference type="SUPFAM" id="SSF51695">
    <property type="entry name" value="PLC-like phosphodiesterases"/>
    <property type="match status" value="1"/>
</dbReference>
<protein>
    <recommendedName>
        <fullName evidence="10">C-type lectin domain-containing protein</fullName>
    </recommendedName>
</protein>
<dbReference type="PANTHER" id="PTHR35518">
    <property type="entry name" value="MAINTENANCE OF TELOMOERE CAPPING"/>
    <property type="match status" value="1"/>
</dbReference>
<evidence type="ECO:0000256" key="6">
    <source>
        <dbReference type="SAM" id="Phobius"/>
    </source>
</evidence>
<evidence type="ECO:0000256" key="7">
    <source>
        <dbReference type="SAM" id="SignalP"/>
    </source>
</evidence>
<organism evidence="8 9">
    <name type="scientific">Tribonema minus</name>
    <dbReference type="NCBI Taxonomy" id="303371"/>
    <lineage>
        <taxon>Eukaryota</taxon>
        <taxon>Sar</taxon>
        <taxon>Stramenopiles</taxon>
        <taxon>Ochrophyta</taxon>
        <taxon>PX clade</taxon>
        <taxon>Xanthophyceae</taxon>
        <taxon>Tribonematales</taxon>
        <taxon>Tribonemataceae</taxon>
        <taxon>Tribonema</taxon>
    </lineage>
</organism>
<dbReference type="GO" id="GO:0008081">
    <property type="term" value="F:phosphoric diester hydrolase activity"/>
    <property type="evidence" value="ECO:0007669"/>
    <property type="project" value="InterPro"/>
</dbReference>
<evidence type="ECO:0000256" key="4">
    <source>
        <dbReference type="ARBA" id="ARBA00023136"/>
    </source>
</evidence>
<comment type="subcellular location">
    <subcellularLocation>
        <location evidence="1">Membrane</location>
    </subcellularLocation>
</comment>
<evidence type="ECO:0000256" key="5">
    <source>
        <dbReference type="SAM" id="MobiDB-lite"/>
    </source>
</evidence>
<sequence length="775" mass="81558">MWPGAIVAALIAPALLAARARAQTGTSAWLLRATQLQHYLTYEHTVQTIPLTATHNSYSSDYDPRTRAYFEVQANQIFDIPTQLRCLGTRGFEIDVHWLGSQAASDADASGLRVCHAGRGAAIYAYQLCTEMEWKKCNECGVEDFGPQSTICRRDAPTFGEVLQGIADWLDDPANAQEFLSVKLETRMNSPPGLLSQEIARVVGADRVYSAQDFEDDGGEWPTVASAVARGKQILFQSLNEVGALVLAYTEFAIKPAQIVDLCSASGPLCDDALYREAENTTGSTSSGLSLSDSGPPLDTICFRDVYRVQGDATALQFDAGGQTVFEYAFPPEDFLSAELVRPAQLCAFVPTFDRVDAALLASTVWSWAEGAPAAALPPPNTCAYVSAADGRWHDEPCRGGAARLHACVGGGGRGVWTATAAGGAGDARAVACGGGARFGAPRDAQENAALAQAVADAGVAEQASAGSAARAEAKQFEVEYRVRMMVLRFAGARERVLELLAAVRVATGTQTKLSKLKRALVLRTAAAHAWINVRTNAQGCWAAEGGRAYCVANGLVGSIPDESTCGAAPPPVPQQQREVCTNLDVPWNEFSYAAPSFSAPIAAEQMHEWPRVYGGNTWVLQPWYFLGCAYISIPFVCVGILVVVAMVAVEWHRSWRCCRRRGGCCAARGGSGAAAADAAKPGIGSGVNAPDKTVAEAGKINAGPGLGKPDLGPSKSGAGAGLEAEERRRSRAALLFAACCAVTFGASVVAVVGSAGANHQLVEGELGCMAGLLA</sequence>
<dbReference type="Proteomes" id="UP000664859">
    <property type="component" value="Unassembled WGS sequence"/>
</dbReference>
<dbReference type="OrthoDB" id="7984201at2759"/>
<keyword evidence="3 6" id="KW-1133">Transmembrane helix</keyword>
<reference evidence="8" key="1">
    <citation type="submission" date="2021-02" db="EMBL/GenBank/DDBJ databases">
        <title>First Annotated Genome of the Yellow-green Alga Tribonema minus.</title>
        <authorList>
            <person name="Mahan K.M."/>
        </authorList>
    </citation>
    <scope>NUCLEOTIDE SEQUENCE</scope>
    <source>
        <strain evidence="8">UTEX B ZZ1240</strain>
    </source>
</reference>
<comment type="caution">
    <text evidence="8">The sequence shown here is derived from an EMBL/GenBank/DDBJ whole genome shotgun (WGS) entry which is preliminary data.</text>
</comment>
<dbReference type="InterPro" id="IPR051008">
    <property type="entry name" value="Telomere_Capping_Maintenance"/>
</dbReference>
<evidence type="ECO:0000256" key="3">
    <source>
        <dbReference type="ARBA" id="ARBA00022989"/>
    </source>
</evidence>
<evidence type="ECO:0000256" key="2">
    <source>
        <dbReference type="ARBA" id="ARBA00022692"/>
    </source>
</evidence>
<evidence type="ECO:0000313" key="8">
    <source>
        <dbReference type="EMBL" id="KAG5182465.1"/>
    </source>
</evidence>
<keyword evidence="7" id="KW-0732">Signal</keyword>
<feature type="chain" id="PRO_5032424158" description="C-type lectin domain-containing protein" evidence="7">
    <location>
        <begin position="23"/>
        <end position="775"/>
    </location>
</feature>
<feature type="transmembrane region" description="Helical" evidence="6">
    <location>
        <begin position="733"/>
        <end position="758"/>
    </location>
</feature>
<gene>
    <name evidence="8" type="ORF">JKP88DRAFT_263270</name>
</gene>
<keyword evidence="2 6" id="KW-0812">Transmembrane</keyword>
<dbReference type="PANTHER" id="PTHR35518:SF2">
    <property type="entry name" value="MAINTENANCE OF TELOMERE CAPPING PROTEIN 6"/>
    <property type="match status" value="1"/>
</dbReference>
<name>A0A835YZU0_9STRA</name>
<evidence type="ECO:0000313" key="9">
    <source>
        <dbReference type="Proteomes" id="UP000664859"/>
    </source>
</evidence>
<accession>A0A835YZU0</accession>
<evidence type="ECO:0000256" key="1">
    <source>
        <dbReference type="ARBA" id="ARBA00004370"/>
    </source>
</evidence>
<keyword evidence="4 6" id="KW-0472">Membrane</keyword>
<dbReference type="GO" id="GO:0006629">
    <property type="term" value="P:lipid metabolic process"/>
    <property type="evidence" value="ECO:0007669"/>
    <property type="project" value="InterPro"/>
</dbReference>
<feature type="region of interest" description="Disordered" evidence="5">
    <location>
        <begin position="703"/>
        <end position="723"/>
    </location>
</feature>
<dbReference type="InterPro" id="IPR017946">
    <property type="entry name" value="PLC-like_Pdiesterase_TIM-brl"/>
</dbReference>